<accession>A0ABS3IZ52</accession>
<name>A0ABS3IZ52_9HYPH</name>
<evidence type="ECO:0000313" key="1">
    <source>
        <dbReference type="EMBL" id="MBO0902698.1"/>
    </source>
</evidence>
<protein>
    <submittedName>
        <fullName evidence="1">Uncharacterized protein</fullName>
    </submittedName>
</protein>
<proteinExistence type="predicted"/>
<dbReference type="Proteomes" id="UP000664288">
    <property type="component" value="Unassembled WGS sequence"/>
</dbReference>
<dbReference type="EMBL" id="JAFMPY010000003">
    <property type="protein sequence ID" value="MBO0902698.1"/>
    <property type="molecule type" value="Genomic_DNA"/>
</dbReference>
<organism evidence="1 2">
    <name type="scientific">Jiella sonneratiae</name>
    <dbReference type="NCBI Taxonomy" id="2816856"/>
    <lineage>
        <taxon>Bacteria</taxon>
        <taxon>Pseudomonadati</taxon>
        <taxon>Pseudomonadota</taxon>
        <taxon>Alphaproteobacteria</taxon>
        <taxon>Hyphomicrobiales</taxon>
        <taxon>Aurantimonadaceae</taxon>
        <taxon>Jiella</taxon>
    </lineage>
</organism>
<evidence type="ECO:0000313" key="2">
    <source>
        <dbReference type="Proteomes" id="UP000664288"/>
    </source>
</evidence>
<comment type="caution">
    <text evidence="1">The sequence shown here is derived from an EMBL/GenBank/DDBJ whole genome shotgun (WGS) entry which is preliminary data.</text>
</comment>
<reference evidence="1 2" key="1">
    <citation type="submission" date="2021-03" db="EMBL/GenBank/DDBJ databases">
        <title>Whole genome sequence of Jiella sp. MQZ13P-4.</title>
        <authorList>
            <person name="Tuo L."/>
        </authorList>
    </citation>
    <scope>NUCLEOTIDE SEQUENCE [LARGE SCALE GENOMIC DNA]</scope>
    <source>
        <strain evidence="1 2">MQZ13P-4</strain>
    </source>
</reference>
<keyword evidence="2" id="KW-1185">Reference proteome</keyword>
<gene>
    <name evidence="1" type="ORF">J1C47_03530</name>
</gene>
<sequence length="166" mass="18222">MDLAAFPNDAKRNTEALLDTETSAFPRQCEDGTSQLDLQVAREVGTEVVTVVDADMPPLATWIDGASAEGHILQVTDSTNFAAVHPDNARELLRYARWRPTLGDRVRLLAFLDQEGSLSLADCMTAIRSGRDPIGTIAALALRRFVEIELDEAPIGPETRVSRFRT</sequence>
<dbReference type="RefSeq" id="WP_207349339.1">
    <property type="nucleotide sequence ID" value="NZ_JAFMPY010000003.1"/>
</dbReference>